<dbReference type="EMBL" id="JSUQ01000001">
    <property type="protein sequence ID" value="KHQ55126.1"/>
    <property type="molecule type" value="Genomic_DNA"/>
</dbReference>
<sequence>MVELVFVTCLLLDRGHCEERHFLFQDVSLMACMLHGQAELAKWTNSHPGWRLHSWKCRIHDPRQADA</sequence>
<dbReference type="RefSeq" id="WP_043136155.1">
    <property type="nucleotide sequence ID" value="NZ_JSUQ01000001.1"/>
</dbReference>
<dbReference type="Proteomes" id="UP000030960">
    <property type="component" value="Unassembled WGS sequence"/>
</dbReference>
<accession>A0A0B3SEJ3</accession>
<evidence type="ECO:0000313" key="2">
    <source>
        <dbReference type="Proteomes" id="UP000030960"/>
    </source>
</evidence>
<proteinExistence type="predicted"/>
<evidence type="ECO:0000313" key="1">
    <source>
        <dbReference type="EMBL" id="KHQ55126.1"/>
    </source>
</evidence>
<comment type="caution">
    <text evidence="1">The sequence shown here is derived from an EMBL/GenBank/DDBJ whole genome shotgun (WGS) entry which is preliminary data.</text>
</comment>
<dbReference type="OrthoDB" id="7363897at2"/>
<keyword evidence="2" id="KW-1185">Reference proteome</keyword>
<gene>
    <name evidence="1" type="ORF">OA50_00162</name>
</gene>
<reference evidence="1 2" key="1">
    <citation type="submission" date="2014-10" db="EMBL/GenBank/DDBJ databases">
        <title>Genome sequence of Ponticoccus sp. strain UMTAT08 isolated from clonal culture of toxic dinoflagellate Alexandrium tamiyavanichii.</title>
        <authorList>
            <person name="Gan H.Y."/>
            <person name="Muhd D.-D."/>
            <person name="Mohd Noor M.E."/>
            <person name="Yeong Y.S."/>
            <person name="Usup G."/>
        </authorList>
    </citation>
    <scope>NUCLEOTIDE SEQUENCE [LARGE SCALE GENOMIC DNA]</scope>
    <source>
        <strain evidence="1 2">UMTAT08</strain>
    </source>
</reference>
<protein>
    <recommendedName>
        <fullName evidence="3">Secreted protein</fullName>
    </recommendedName>
</protein>
<dbReference type="AlphaFoldDB" id="A0A0B3SEJ3"/>
<organism evidence="1 2">
    <name type="scientific">Mameliella alba</name>
    <dbReference type="NCBI Taxonomy" id="561184"/>
    <lineage>
        <taxon>Bacteria</taxon>
        <taxon>Pseudomonadati</taxon>
        <taxon>Pseudomonadota</taxon>
        <taxon>Alphaproteobacteria</taxon>
        <taxon>Rhodobacterales</taxon>
        <taxon>Roseobacteraceae</taxon>
        <taxon>Mameliella</taxon>
    </lineage>
</organism>
<name>A0A0B3SEJ3_9RHOB</name>
<evidence type="ECO:0008006" key="3">
    <source>
        <dbReference type="Google" id="ProtNLM"/>
    </source>
</evidence>